<dbReference type="Pfam" id="PF00512">
    <property type="entry name" value="HisKA"/>
    <property type="match status" value="1"/>
</dbReference>
<dbReference type="GO" id="GO:0000155">
    <property type="term" value="F:phosphorelay sensor kinase activity"/>
    <property type="evidence" value="ECO:0007669"/>
    <property type="project" value="InterPro"/>
</dbReference>
<dbReference type="EC" id="2.7.13.3" evidence="2"/>
<evidence type="ECO:0000256" key="1">
    <source>
        <dbReference type="ARBA" id="ARBA00000085"/>
    </source>
</evidence>
<name>A0A7T6APT4_9BACT</name>
<proteinExistence type="predicted"/>
<feature type="domain" description="Signal transduction histidine kinase dimerisation/phosphoacceptor" evidence="3">
    <location>
        <begin position="15"/>
        <end position="89"/>
    </location>
</feature>
<evidence type="ECO:0000256" key="2">
    <source>
        <dbReference type="ARBA" id="ARBA00012438"/>
    </source>
</evidence>
<dbReference type="EMBL" id="CP054140">
    <property type="protein sequence ID" value="QQG65003.1"/>
    <property type="molecule type" value="Genomic_DNA"/>
</dbReference>
<dbReference type="AlphaFoldDB" id="A0A7T6APT4"/>
<dbReference type="Gene3D" id="1.10.287.130">
    <property type="match status" value="1"/>
</dbReference>
<evidence type="ECO:0000313" key="5">
    <source>
        <dbReference type="Proteomes" id="UP000596092"/>
    </source>
</evidence>
<keyword evidence="5" id="KW-1185">Reference proteome</keyword>
<organism evidence="4 5">
    <name type="scientific">Desulfobulbus oligotrophicus</name>
    <dbReference type="NCBI Taxonomy" id="1909699"/>
    <lineage>
        <taxon>Bacteria</taxon>
        <taxon>Pseudomonadati</taxon>
        <taxon>Thermodesulfobacteriota</taxon>
        <taxon>Desulfobulbia</taxon>
        <taxon>Desulfobulbales</taxon>
        <taxon>Desulfobulbaceae</taxon>
        <taxon>Desulfobulbus</taxon>
    </lineage>
</organism>
<sequence>MYDQSATADSRGLHFFGVMTASISHELKNALAIINENAGLLGDLALLAEKGRPLEPERLKVQAERIRQQVRRADDIIRRLNRFAHSAHEGPTGTDIYEVLEFTLALAARLAAMKSVSLTVQGGPPLQLEVRLFQLGNLLWLYLQQVLAVVPDGPSGVVFAASDAGEAVMVSLRCDKVPATTIVAAVEQEGQPLLMTLGATVHLETDTLLLRIPKRSQVMR</sequence>
<dbReference type="SMART" id="SM00388">
    <property type="entry name" value="HisKA"/>
    <property type="match status" value="1"/>
</dbReference>
<dbReference type="SUPFAM" id="SSF47384">
    <property type="entry name" value="Homodimeric domain of signal transducing histidine kinase"/>
    <property type="match status" value="1"/>
</dbReference>
<gene>
    <name evidence="4" type="ORF">HP555_03535</name>
</gene>
<dbReference type="CDD" id="cd00082">
    <property type="entry name" value="HisKA"/>
    <property type="match status" value="1"/>
</dbReference>
<dbReference type="Proteomes" id="UP000596092">
    <property type="component" value="Chromosome"/>
</dbReference>
<reference evidence="4 5" key="1">
    <citation type="submission" date="2020-05" db="EMBL/GenBank/DDBJ databases">
        <title>Complete genome of Desulfobulbus oligotrophicus.</title>
        <authorList>
            <person name="Podar M."/>
        </authorList>
    </citation>
    <scope>NUCLEOTIDE SEQUENCE [LARGE SCALE GENOMIC DNA]</scope>
    <source>
        <strain evidence="4 5">Prop6</strain>
    </source>
</reference>
<keyword evidence="4" id="KW-0808">Transferase</keyword>
<evidence type="ECO:0000313" key="4">
    <source>
        <dbReference type="EMBL" id="QQG65003.1"/>
    </source>
</evidence>
<dbReference type="RefSeq" id="WP_199263819.1">
    <property type="nucleotide sequence ID" value="NZ_CP054140.1"/>
</dbReference>
<keyword evidence="4" id="KW-0418">Kinase</keyword>
<comment type="catalytic activity">
    <reaction evidence="1">
        <text>ATP + protein L-histidine = ADP + protein N-phospho-L-histidine.</text>
        <dbReference type="EC" id="2.7.13.3"/>
    </reaction>
</comment>
<protein>
    <recommendedName>
        <fullName evidence="2">histidine kinase</fullName>
        <ecNumber evidence="2">2.7.13.3</ecNumber>
    </recommendedName>
</protein>
<accession>A0A7T6APT4</accession>
<dbReference type="KEGG" id="dog:HP555_03535"/>
<dbReference type="InterPro" id="IPR036097">
    <property type="entry name" value="HisK_dim/P_sf"/>
</dbReference>
<evidence type="ECO:0000259" key="3">
    <source>
        <dbReference type="SMART" id="SM00388"/>
    </source>
</evidence>
<dbReference type="InterPro" id="IPR003661">
    <property type="entry name" value="HisK_dim/P_dom"/>
</dbReference>